<dbReference type="Pfam" id="PF00975">
    <property type="entry name" value="Thioesterase"/>
    <property type="match status" value="1"/>
</dbReference>
<protein>
    <submittedName>
        <fullName evidence="3">Thioesterase II family protein</fullName>
    </submittedName>
</protein>
<dbReference type="RefSeq" id="WP_382376908.1">
    <property type="nucleotide sequence ID" value="NZ_JBHRZI010000023.1"/>
</dbReference>
<reference evidence="4" key="1">
    <citation type="journal article" date="2019" name="Int. J. Syst. Evol. Microbiol.">
        <title>The Global Catalogue of Microorganisms (GCM) 10K type strain sequencing project: providing services to taxonomists for standard genome sequencing and annotation.</title>
        <authorList>
            <consortium name="The Broad Institute Genomics Platform"/>
            <consortium name="The Broad Institute Genome Sequencing Center for Infectious Disease"/>
            <person name="Wu L."/>
            <person name="Ma J."/>
        </authorList>
    </citation>
    <scope>NUCLEOTIDE SEQUENCE [LARGE SCALE GENOMIC DNA]</scope>
    <source>
        <strain evidence="4">CGMCC 4.7405</strain>
    </source>
</reference>
<evidence type="ECO:0000313" key="3">
    <source>
        <dbReference type="EMBL" id="MFC3895360.1"/>
    </source>
</evidence>
<dbReference type="PANTHER" id="PTHR11487:SF0">
    <property type="entry name" value="S-ACYL FATTY ACID SYNTHASE THIOESTERASE, MEDIUM CHAIN"/>
    <property type="match status" value="1"/>
</dbReference>
<dbReference type="SUPFAM" id="SSF53474">
    <property type="entry name" value="alpha/beta-Hydrolases"/>
    <property type="match status" value="1"/>
</dbReference>
<accession>A0ABV8C009</accession>
<keyword evidence="4" id="KW-1185">Reference proteome</keyword>
<dbReference type="PANTHER" id="PTHR11487">
    <property type="entry name" value="THIOESTERASE"/>
    <property type="match status" value="1"/>
</dbReference>
<sequence length="235" mass="26077">MGRWLLLEPDANAAKRLFCFPFAGAGASAFRDWPGRIGDVEVCAVQLPGRENRMRDPAYGDFDSFAEDAARELAPFLDRPFAFFGHCMGALLAHAVADRLDHKPQRLFVSSSYVPYLGVSKPFHPDMSDEHLAEELLAITKRLGGPVPAPELLELSVMVLRNDIEMCVDHAPPVRPLKCPITTIGWADDTIVPPGDMGEWAEYGDVTHHVLKGDFFDFLSAPAELRDVIARDFKE</sequence>
<organism evidence="3 4">
    <name type="scientific">Lentzea rhizosphaerae</name>
    <dbReference type="NCBI Taxonomy" id="2041025"/>
    <lineage>
        <taxon>Bacteria</taxon>
        <taxon>Bacillati</taxon>
        <taxon>Actinomycetota</taxon>
        <taxon>Actinomycetes</taxon>
        <taxon>Pseudonocardiales</taxon>
        <taxon>Pseudonocardiaceae</taxon>
        <taxon>Lentzea</taxon>
    </lineage>
</organism>
<dbReference type="InterPro" id="IPR029058">
    <property type="entry name" value="AB_hydrolase_fold"/>
</dbReference>
<comment type="similarity">
    <text evidence="1">Belongs to the thioesterase family.</text>
</comment>
<feature type="domain" description="Thioesterase" evidence="2">
    <location>
        <begin position="16"/>
        <end position="219"/>
    </location>
</feature>
<dbReference type="Proteomes" id="UP001595690">
    <property type="component" value="Unassembled WGS sequence"/>
</dbReference>
<comment type="caution">
    <text evidence="3">The sequence shown here is derived from an EMBL/GenBank/DDBJ whole genome shotgun (WGS) entry which is preliminary data.</text>
</comment>
<name>A0ABV8C009_9PSEU</name>
<dbReference type="InterPro" id="IPR012223">
    <property type="entry name" value="TEII"/>
</dbReference>
<evidence type="ECO:0000259" key="2">
    <source>
        <dbReference type="Pfam" id="PF00975"/>
    </source>
</evidence>
<evidence type="ECO:0000256" key="1">
    <source>
        <dbReference type="ARBA" id="ARBA00007169"/>
    </source>
</evidence>
<gene>
    <name evidence="3" type="ORF">ACFOWZ_28100</name>
</gene>
<dbReference type="Gene3D" id="3.40.50.1820">
    <property type="entry name" value="alpha/beta hydrolase"/>
    <property type="match status" value="1"/>
</dbReference>
<proteinExistence type="inferred from homology"/>
<evidence type="ECO:0000313" key="4">
    <source>
        <dbReference type="Proteomes" id="UP001595690"/>
    </source>
</evidence>
<dbReference type="EMBL" id="JBHRZI010000023">
    <property type="protein sequence ID" value="MFC3895360.1"/>
    <property type="molecule type" value="Genomic_DNA"/>
</dbReference>
<dbReference type="InterPro" id="IPR001031">
    <property type="entry name" value="Thioesterase"/>
</dbReference>